<accession>A0AAE4C2X4</accession>
<proteinExistence type="predicted"/>
<evidence type="ECO:0000313" key="2">
    <source>
        <dbReference type="Proteomes" id="UP001184861"/>
    </source>
</evidence>
<dbReference type="SUPFAM" id="SSF47413">
    <property type="entry name" value="lambda repressor-like DNA-binding domains"/>
    <property type="match status" value="1"/>
</dbReference>
<gene>
    <name evidence="1" type="ORF">J2787_001602</name>
</gene>
<dbReference type="EMBL" id="JAVDQY010000001">
    <property type="protein sequence ID" value="MDR6526232.1"/>
    <property type="molecule type" value="Genomic_DNA"/>
</dbReference>
<name>A0AAE4C2X4_9FLAO</name>
<dbReference type="RefSeq" id="WP_309945673.1">
    <property type="nucleotide sequence ID" value="NZ_JAVDQY010000001.1"/>
</dbReference>
<protein>
    <submittedName>
        <fullName evidence="1">Uncharacterized protein</fullName>
    </submittedName>
</protein>
<sequence length="165" mass="19460">MDFAFYLQQFHWAAGEIPGIKLDRKGLKLSVDIVLESVALKVYKPEWSGDHQSPLDAVGRIFFSVWVNDKAIQEDRIYYNIHALKVRELKNYRISGRSFAQDFRTEFLKHHKDWPNVSVEYGPLTLMQGWIQLKNDRIQKDVYELVQNFLKISSIIDHILDSHRK</sequence>
<reference evidence="1" key="1">
    <citation type="submission" date="2023-07" db="EMBL/GenBank/DDBJ databases">
        <title>Sorghum-associated microbial communities from plants grown in Nebraska, USA.</title>
        <authorList>
            <person name="Schachtman D."/>
        </authorList>
    </citation>
    <scope>NUCLEOTIDE SEQUENCE</scope>
    <source>
        <strain evidence="1">DS2360</strain>
    </source>
</reference>
<dbReference type="GO" id="GO:0003677">
    <property type="term" value="F:DNA binding"/>
    <property type="evidence" value="ECO:0007669"/>
    <property type="project" value="InterPro"/>
</dbReference>
<organism evidence="1 2">
    <name type="scientific">Chryseobacterium rhizosphaerae</name>
    <dbReference type="NCBI Taxonomy" id="395937"/>
    <lineage>
        <taxon>Bacteria</taxon>
        <taxon>Pseudomonadati</taxon>
        <taxon>Bacteroidota</taxon>
        <taxon>Flavobacteriia</taxon>
        <taxon>Flavobacteriales</taxon>
        <taxon>Weeksellaceae</taxon>
        <taxon>Chryseobacterium group</taxon>
        <taxon>Chryseobacterium</taxon>
    </lineage>
</organism>
<dbReference type="Proteomes" id="UP001184861">
    <property type="component" value="Unassembled WGS sequence"/>
</dbReference>
<comment type="caution">
    <text evidence="1">The sequence shown here is derived from an EMBL/GenBank/DDBJ whole genome shotgun (WGS) entry which is preliminary data.</text>
</comment>
<dbReference type="AlphaFoldDB" id="A0AAE4C2X4"/>
<dbReference type="InterPro" id="IPR010982">
    <property type="entry name" value="Lambda_DNA-bd_dom_sf"/>
</dbReference>
<evidence type="ECO:0000313" key="1">
    <source>
        <dbReference type="EMBL" id="MDR6526232.1"/>
    </source>
</evidence>